<dbReference type="Pfam" id="PF00072">
    <property type="entry name" value="Response_reg"/>
    <property type="match status" value="1"/>
</dbReference>
<dbReference type="Gene3D" id="1.10.10.10">
    <property type="entry name" value="Winged helix-like DNA-binding domain superfamily/Winged helix DNA-binding domain"/>
    <property type="match status" value="1"/>
</dbReference>
<dbReference type="CDD" id="cd06170">
    <property type="entry name" value="LuxR_C_like"/>
    <property type="match status" value="1"/>
</dbReference>
<feature type="domain" description="HTH luxR-type" evidence="4">
    <location>
        <begin position="148"/>
        <end position="213"/>
    </location>
</feature>
<evidence type="ECO:0000256" key="1">
    <source>
        <dbReference type="ARBA" id="ARBA00022553"/>
    </source>
</evidence>
<dbReference type="InterPro" id="IPR011006">
    <property type="entry name" value="CheY-like_superfamily"/>
</dbReference>
<protein>
    <submittedName>
        <fullName evidence="6">DNA-binding response regulator</fullName>
    </submittedName>
</protein>
<dbReference type="SUPFAM" id="SSF46894">
    <property type="entry name" value="C-terminal effector domain of the bipartite response regulators"/>
    <property type="match status" value="1"/>
</dbReference>
<comment type="caution">
    <text evidence="6">The sequence shown here is derived from an EMBL/GenBank/DDBJ whole genome shotgun (WGS) entry which is preliminary data.</text>
</comment>
<dbReference type="InterPro" id="IPR039420">
    <property type="entry name" value="WalR-like"/>
</dbReference>
<dbReference type="Pfam" id="PF00196">
    <property type="entry name" value="GerE"/>
    <property type="match status" value="1"/>
</dbReference>
<name>A0A494XSK1_9BURK</name>
<dbReference type="Gene3D" id="3.40.50.2300">
    <property type="match status" value="1"/>
</dbReference>
<dbReference type="PRINTS" id="PR00038">
    <property type="entry name" value="HTHLUXR"/>
</dbReference>
<accession>A0A494XSK1</accession>
<evidence type="ECO:0000313" key="7">
    <source>
        <dbReference type="Proteomes" id="UP000280434"/>
    </source>
</evidence>
<dbReference type="InterPro" id="IPR001789">
    <property type="entry name" value="Sig_transdc_resp-reg_receiver"/>
</dbReference>
<dbReference type="OrthoDB" id="8960886at2"/>
<dbReference type="AlphaFoldDB" id="A0A494XSK1"/>
<dbReference type="PANTHER" id="PTHR43214">
    <property type="entry name" value="TWO-COMPONENT RESPONSE REGULATOR"/>
    <property type="match status" value="1"/>
</dbReference>
<dbReference type="PROSITE" id="PS50043">
    <property type="entry name" value="HTH_LUXR_2"/>
    <property type="match status" value="1"/>
</dbReference>
<gene>
    <name evidence="6" type="ORF">D7S89_01170</name>
</gene>
<dbReference type="InterPro" id="IPR016032">
    <property type="entry name" value="Sig_transdc_resp-reg_C-effctor"/>
</dbReference>
<feature type="modified residue" description="4-aspartylphosphate" evidence="3">
    <location>
        <position position="62"/>
    </location>
</feature>
<dbReference type="SUPFAM" id="SSF52172">
    <property type="entry name" value="CheY-like"/>
    <property type="match status" value="1"/>
</dbReference>
<dbReference type="InterPro" id="IPR058245">
    <property type="entry name" value="NreC/VraR/RcsB-like_REC"/>
</dbReference>
<dbReference type="SMART" id="SM00448">
    <property type="entry name" value="REC"/>
    <property type="match status" value="1"/>
</dbReference>
<sequence length="215" mass="23927">MLLSRPKHRIRVALLDDHPIVALGVATYLRDHADFEVAANVETVDELFAVLEHDAYDVALVDFYLPNDRLDGAAFIKRLRVHAPSLALVVLSAARPDDAECVCHRAGANAFLEKATPLPLIAETVRQAVASPKKFFVIREGKIQASTPLPREDTLSAAEIEILRHIAEGLSVTQTAMRLRRSKKTVSTHKRSAMRKLKVADDLGLALFLKEKFRY</sequence>
<keyword evidence="2 6" id="KW-0238">DNA-binding</keyword>
<reference evidence="6 7" key="1">
    <citation type="submission" date="2018-10" db="EMBL/GenBank/DDBJ databases">
        <title>Paraburkholderia sp. 7MK8-2, isolated from soil.</title>
        <authorList>
            <person name="Gao Z.-H."/>
            <person name="Qiu L.-H."/>
        </authorList>
    </citation>
    <scope>NUCLEOTIDE SEQUENCE [LARGE SCALE GENOMIC DNA]</scope>
    <source>
        <strain evidence="6 7">7MK8-2</strain>
    </source>
</reference>
<proteinExistence type="predicted"/>
<evidence type="ECO:0000313" key="6">
    <source>
        <dbReference type="EMBL" id="RKP52792.1"/>
    </source>
</evidence>
<dbReference type="GO" id="GO:0000160">
    <property type="term" value="P:phosphorelay signal transduction system"/>
    <property type="evidence" value="ECO:0007669"/>
    <property type="project" value="InterPro"/>
</dbReference>
<evidence type="ECO:0000259" key="4">
    <source>
        <dbReference type="PROSITE" id="PS50043"/>
    </source>
</evidence>
<dbReference type="Proteomes" id="UP000280434">
    <property type="component" value="Unassembled WGS sequence"/>
</dbReference>
<dbReference type="PROSITE" id="PS50110">
    <property type="entry name" value="RESPONSE_REGULATORY"/>
    <property type="match status" value="1"/>
</dbReference>
<keyword evidence="1 3" id="KW-0597">Phosphoprotein</keyword>
<dbReference type="CDD" id="cd17535">
    <property type="entry name" value="REC_NarL-like"/>
    <property type="match status" value="1"/>
</dbReference>
<dbReference type="PANTHER" id="PTHR43214:SF17">
    <property type="entry name" value="TRANSCRIPTIONAL REGULATORY PROTEIN RCSB"/>
    <property type="match status" value="1"/>
</dbReference>
<evidence type="ECO:0000256" key="2">
    <source>
        <dbReference type="ARBA" id="ARBA00023125"/>
    </source>
</evidence>
<dbReference type="SMART" id="SM00421">
    <property type="entry name" value="HTH_LUXR"/>
    <property type="match status" value="1"/>
</dbReference>
<dbReference type="EMBL" id="RBZV01000001">
    <property type="protein sequence ID" value="RKP52792.1"/>
    <property type="molecule type" value="Genomic_DNA"/>
</dbReference>
<evidence type="ECO:0000256" key="3">
    <source>
        <dbReference type="PROSITE-ProRule" id="PRU00169"/>
    </source>
</evidence>
<organism evidence="6 7">
    <name type="scientific">Trinickia fusca</name>
    <dbReference type="NCBI Taxonomy" id="2419777"/>
    <lineage>
        <taxon>Bacteria</taxon>
        <taxon>Pseudomonadati</taxon>
        <taxon>Pseudomonadota</taxon>
        <taxon>Betaproteobacteria</taxon>
        <taxon>Burkholderiales</taxon>
        <taxon>Burkholderiaceae</taxon>
        <taxon>Trinickia</taxon>
    </lineage>
</organism>
<dbReference type="GO" id="GO:0006355">
    <property type="term" value="P:regulation of DNA-templated transcription"/>
    <property type="evidence" value="ECO:0007669"/>
    <property type="project" value="InterPro"/>
</dbReference>
<dbReference type="InterPro" id="IPR000792">
    <property type="entry name" value="Tscrpt_reg_LuxR_C"/>
</dbReference>
<keyword evidence="7" id="KW-1185">Reference proteome</keyword>
<evidence type="ECO:0000259" key="5">
    <source>
        <dbReference type="PROSITE" id="PS50110"/>
    </source>
</evidence>
<feature type="domain" description="Response regulatory" evidence="5">
    <location>
        <begin position="11"/>
        <end position="129"/>
    </location>
</feature>
<dbReference type="InterPro" id="IPR036388">
    <property type="entry name" value="WH-like_DNA-bd_sf"/>
</dbReference>
<dbReference type="GO" id="GO:0003677">
    <property type="term" value="F:DNA binding"/>
    <property type="evidence" value="ECO:0007669"/>
    <property type="project" value="UniProtKB-KW"/>
</dbReference>